<proteinExistence type="predicted"/>
<evidence type="ECO:0000313" key="2">
    <source>
        <dbReference type="Proteomes" id="UP000192602"/>
    </source>
</evidence>
<name>A0A1W1WT34_9BACT</name>
<keyword evidence="2" id="KW-1185">Reference proteome</keyword>
<accession>A0A1W1WT34</accession>
<reference evidence="2" key="1">
    <citation type="submission" date="2017-04" db="EMBL/GenBank/DDBJ databases">
        <authorList>
            <person name="Varghese N."/>
            <person name="Submissions S."/>
        </authorList>
    </citation>
    <scope>NUCLEOTIDE SEQUENCE [LARGE SCALE GENOMIC DNA]</scope>
    <source>
        <strain evidence="2">DSM 16512</strain>
    </source>
</reference>
<sequence>MKEYERNIISKFKDFDATSTLQAIKSFKKVWNSEQDYLKHIEKRLAEKTIRNEEEYLYKTIDCLANAETYVVAEYEQSWDRIRYASFGNLAVVFNEYGTILTSYKIDETKKPF</sequence>
<dbReference type="AlphaFoldDB" id="A0A1W1WT34"/>
<dbReference type="EMBL" id="FWWZ01000001">
    <property type="protein sequence ID" value="SMC09210.1"/>
    <property type="molecule type" value="Genomic_DNA"/>
</dbReference>
<organism evidence="1 2">
    <name type="scientific">Nitratiruptor tergarcus DSM 16512</name>
    <dbReference type="NCBI Taxonomy" id="1069081"/>
    <lineage>
        <taxon>Bacteria</taxon>
        <taxon>Pseudomonadati</taxon>
        <taxon>Campylobacterota</taxon>
        <taxon>Epsilonproteobacteria</taxon>
        <taxon>Nautiliales</taxon>
        <taxon>Nitratiruptoraceae</taxon>
        <taxon>Nitratiruptor</taxon>
    </lineage>
</organism>
<gene>
    <name evidence="1" type="ORF">SAMN05660197_1015</name>
</gene>
<dbReference type="RefSeq" id="WP_084275450.1">
    <property type="nucleotide sequence ID" value="NZ_AP026671.1"/>
</dbReference>
<dbReference type="OrthoDB" id="9151105at2"/>
<evidence type="ECO:0000313" key="1">
    <source>
        <dbReference type="EMBL" id="SMC09210.1"/>
    </source>
</evidence>
<dbReference type="STRING" id="1069081.SAMN05660197_1015"/>
<protein>
    <submittedName>
        <fullName evidence="1">Uncharacterized protein</fullName>
    </submittedName>
</protein>
<dbReference type="Proteomes" id="UP000192602">
    <property type="component" value="Unassembled WGS sequence"/>
</dbReference>